<protein>
    <submittedName>
        <fullName evidence="1">Uncharacterized protein</fullName>
    </submittedName>
</protein>
<name>A0A2K8SQG3_9NOSO</name>
<organism evidence="1 2">
    <name type="scientific">Nostoc flagelliforme CCNUN1</name>
    <dbReference type="NCBI Taxonomy" id="2038116"/>
    <lineage>
        <taxon>Bacteria</taxon>
        <taxon>Bacillati</taxon>
        <taxon>Cyanobacteriota</taxon>
        <taxon>Cyanophyceae</taxon>
        <taxon>Nostocales</taxon>
        <taxon>Nostocaceae</taxon>
        <taxon>Nostoc</taxon>
    </lineage>
</organism>
<reference evidence="1 2" key="1">
    <citation type="submission" date="2017-11" db="EMBL/GenBank/DDBJ databases">
        <title>Complete genome of a free-living desiccation-tolerant cyanobacterium and its photosynthetic adaptation to extreme terrestrial habitat.</title>
        <authorList>
            <person name="Shang J."/>
        </authorList>
    </citation>
    <scope>NUCLEOTIDE SEQUENCE [LARGE SCALE GENOMIC DNA]</scope>
    <source>
        <strain evidence="1 2">CCNUN1</strain>
    </source>
</reference>
<dbReference type="AlphaFoldDB" id="A0A2K8SQG3"/>
<evidence type="ECO:0000313" key="2">
    <source>
        <dbReference type="Proteomes" id="UP000232003"/>
    </source>
</evidence>
<keyword evidence="2" id="KW-1185">Reference proteome</keyword>
<proteinExistence type="predicted"/>
<dbReference type="EMBL" id="CP024785">
    <property type="protein sequence ID" value="AUB37677.1"/>
    <property type="molecule type" value="Genomic_DNA"/>
</dbReference>
<dbReference type="Proteomes" id="UP000232003">
    <property type="component" value="Chromosome"/>
</dbReference>
<gene>
    <name evidence="1" type="ORF">COO91_03623</name>
</gene>
<accession>A0A2K8SQG3</accession>
<dbReference type="KEGG" id="nfl:COO91_03623"/>
<sequence length="40" mass="4647">MSIKKVFVTYTCKILKDNGYHPLSEDGRLLASFDYQQTHV</sequence>
<evidence type="ECO:0000313" key="1">
    <source>
        <dbReference type="EMBL" id="AUB37677.1"/>
    </source>
</evidence>